<sequence length="59" mass="6851">TARQPKRRRQPLPHCGGFVPPRGSQDIWKFPRISKPDFRSGEQPAMSCWMSIWRSVVVT</sequence>
<gene>
    <name evidence="1" type="ORF">SCF082_LOCUS33154</name>
</gene>
<accession>A0ABP0NLQ9</accession>
<comment type="caution">
    <text evidence="1">The sequence shown here is derived from an EMBL/GenBank/DDBJ whole genome shotgun (WGS) entry which is preliminary data.</text>
</comment>
<evidence type="ECO:0000313" key="1">
    <source>
        <dbReference type="EMBL" id="CAK9064388.1"/>
    </source>
</evidence>
<proteinExistence type="predicted"/>
<reference evidence="1 2" key="1">
    <citation type="submission" date="2024-02" db="EMBL/GenBank/DDBJ databases">
        <authorList>
            <person name="Chen Y."/>
            <person name="Shah S."/>
            <person name="Dougan E. K."/>
            <person name="Thang M."/>
            <person name="Chan C."/>
        </authorList>
    </citation>
    <scope>NUCLEOTIDE SEQUENCE [LARGE SCALE GENOMIC DNA]</scope>
</reference>
<keyword evidence="2" id="KW-1185">Reference proteome</keyword>
<evidence type="ECO:0000313" key="2">
    <source>
        <dbReference type="Proteomes" id="UP001642464"/>
    </source>
</evidence>
<protein>
    <submittedName>
        <fullName evidence="1">Uncharacterized protein</fullName>
    </submittedName>
</protein>
<feature type="non-terminal residue" evidence="1">
    <location>
        <position position="59"/>
    </location>
</feature>
<feature type="non-terminal residue" evidence="1">
    <location>
        <position position="1"/>
    </location>
</feature>
<dbReference type="Proteomes" id="UP001642464">
    <property type="component" value="Unassembled WGS sequence"/>
</dbReference>
<dbReference type="EMBL" id="CAXAMM010029255">
    <property type="protein sequence ID" value="CAK9064388.1"/>
    <property type="molecule type" value="Genomic_DNA"/>
</dbReference>
<name>A0ABP0NLQ9_9DINO</name>
<organism evidence="1 2">
    <name type="scientific">Durusdinium trenchii</name>
    <dbReference type="NCBI Taxonomy" id="1381693"/>
    <lineage>
        <taxon>Eukaryota</taxon>
        <taxon>Sar</taxon>
        <taxon>Alveolata</taxon>
        <taxon>Dinophyceae</taxon>
        <taxon>Suessiales</taxon>
        <taxon>Symbiodiniaceae</taxon>
        <taxon>Durusdinium</taxon>
    </lineage>
</organism>